<gene>
    <name evidence="9" type="ORF">ACFQH1_08300</name>
</gene>
<comment type="subcellular location">
    <subcellularLocation>
        <location evidence="1">Cytoplasm</location>
    </subcellularLocation>
</comment>
<keyword evidence="7" id="KW-0418">Kinase</keyword>
<keyword evidence="4" id="KW-0762">Sugar transport</keyword>
<keyword evidence="10" id="KW-1185">Reference proteome</keyword>
<keyword evidence="6" id="KW-0598">Phosphotransferase system</keyword>
<evidence type="ECO:0000256" key="1">
    <source>
        <dbReference type="ARBA" id="ARBA00004496"/>
    </source>
</evidence>
<dbReference type="Proteomes" id="UP001596227">
    <property type="component" value="Unassembled WGS sequence"/>
</dbReference>
<feature type="domain" description="PTS EIIB type-4" evidence="8">
    <location>
        <begin position="1"/>
        <end position="162"/>
    </location>
</feature>
<evidence type="ECO:0000256" key="2">
    <source>
        <dbReference type="ARBA" id="ARBA00022448"/>
    </source>
</evidence>
<proteinExistence type="predicted"/>
<protein>
    <submittedName>
        <fullName evidence="9">PTS system mannose/fructose/N-acetylgalactosamine-transporter subunit IIB</fullName>
    </submittedName>
</protein>
<evidence type="ECO:0000256" key="7">
    <source>
        <dbReference type="ARBA" id="ARBA00022777"/>
    </source>
</evidence>
<organism evidence="9 10">
    <name type="scientific">Lactiplantibacillus daoliensis</name>
    <dbReference type="NCBI Taxonomy" id="2559916"/>
    <lineage>
        <taxon>Bacteria</taxon>
        <taxon>Bacillati</taxon>
        <taxon>Bacillota</taxon>
        <taxon>Bacilli</taxon>
        <taxon>Lactobacillales</taxon>
        <taxon>Lactobacillaceae</taxon>
        <taxon>Lactiplantibacillus</taxon>
    </lineage>
</organism>
<evidence type="ECO:0000313" key="10">
    <source>
        <dbReference type="Proteomes" id="UP001596227"/>
    </source>
</evidence>
<evidence type="ECO:0000259" key="8">
    <source>
        <dbReference type="PROSITE" id="PS51101"/>
    </source>
</evidence>
<evidence type="ECO:0000256" key="5">
    <source>
        <dbReference type="ARBA" id="ARBA00022679"/>
    </source>
</evidence>
<name>A0ABW1UIT7_9LACO</name>
<evidence type="ECO:0000313" key="9">
    <source>
        <dbReference type="EMBL" id="MFC6295202.1"/>
    </source>
</evidence>
<evidence type="ECO:0000256" key="6">
    <source>
        <dbReference type="ARBA" id="ARBA00022683"/>
    </source>
</evidence>
<comment type="caution">
    <text evidence="9">The sequence shown here is derived from an EMBL/GenBank/DDBJ whole genome shotgun (WGS) entry which is preliminary data.</text>
</comment>
<evidence type="ECO:0000256" key="4">
    <source>
        <dbReference type="ARBA" id="ARBA00022597"/>
    </source>
</evidence>
<keyword evidence="2" id="KW-0813">Transport</keyword>
<dbReference type="EMBL" id="JBHSSB010000016">
    <property type="protein sequence ID" value="MFC6295202.1"/>
    <property type="molecule type" value="Genomic_DNA"/>
</dbReference>
<dbReference type="InterPro" id="IPR004720">
    <property type="entry name" value="PTS_IIB_sorbose-sp"/>
</dbReference>
<keyword evidence="5" id="KW-0808">Transferase</keyword>
<dbReference type="SUPFAM" id="SSF52728">
    <property type="entry name" value="PTS IIb component"/>
    <property type="match status" value="1"/>
</dbReference>
<dbReference type="PROSITE" id="PS51101">
    <property type="entry name" value="PTS_EIIB_TYPE_4"/>
    <property type="match status" value="1"/>
</dbReference>
<reference evidence="10" key="1">
    <citation type="journal article" date="2019" name="Int. J. Syst. Evol. Microbiol.">
        <title>The Global Catalogue of Microorganisms (GCM) 10K type strain sequencing project: providing services to taxonomists for standard genome sequencing and annotation.</title>
        <authorList>
            <consortium name="The Broad Institute Genomics Platform"/>
            <consortium name="The Broad Institute Genome Sequencing Center for Infectious Disease"/>
            <person name="Wu L."/>
            <person name="Ma J."/>
        </authorList>
    </citation>
    <scope>NUCLEOTIDE SEQUENCE [LARGE SCALE GENOMIC DNA]</scope>
    <source>
        <strain evidence="10">CCM 8934</strain>
    </source>
</reference>
<dbReference type="RefSeq" id="WP_137606931.1">
    <property type="nucleotide sequence ID" value="NZ_BJDH01000003.1"/>
</dbReference>
<dbReference type="InterPro" id="IPR036667">
    <property type="entry name" value="PTS_IIB_sorbose-sp_sf"/>
</dbReference>
<dbReference type="Gene3D" id="3.40.35.10">
    <property type="entry name" value="Phosphotransferase system, sorbose subfamily IIB component"/>
    <property type="match status" value="1"/>
</dbReference>
<dbReference type="Pfam" id="PF03830">
    <property type="entry name" value="PTSIIB_sorb"/>
    <property type="match status" value="1"/>
</dbReference>
<accession>A0ABW1UIT7</accession>
<evidence type="ECO:0000256" key="3">
    <source>
        <dbReference type="ARBA" id="ARBA00022490"/>
    </source>
</evidence>
<keyword evidence="3" id="KW-0963">Cytoplasm</keyword>
<sequence>MIKMLRIDDRLIHGQVAVTWSKQLAVNRIIVVSDSISQDPIQVSALKMAAPEGIKAFILPVDKAAKMLNDPRADRLQVLLVMNNPVEVAQLLSELTTQPSVLDVANYGRVAGIEGRHKITDTVYLSDDEVTIFKTMATKGSHFIYQPLPNDAVKSVDELLEG</sequence>